<dbReference type="Pfam" id="PF00111">
    <property type="entry name" value="Fer2"/>
    <property type="match status" value="1"/>
</dbReference>
<dbReference type="GO" id="GO:0016491">
    <property type="term" value="F:oxidoreductase activity"/>
    <property type="evidence" value="ECO:0007669"/>
    <property type="project" value="UniProtKB-KW"/>
</dbReference>
<evidence type="ECO:0000256" key="2">
    <source>
        <dbReference type="ARBA" id="ARBA00022630"/>
    </source>
</evidence>
<organism evidence="10 11">
    <name type="scientific">Demequina litoralis</name>
    <dbReference type="NCBI Taxonomy" id="3051660"/>
    <lineage>
        <taxon>Bacteria</taxon>
        <taxon>Bacillati</taxon>
        <taxon>Actinomycetota</taxon>
        <taxon>Actinomycetes</taxon>
        <taxon>Micrococcales</taxon>
        <taxon>Demequinaceae</taxon>
        <taxon>Demequina</taxon>
    </lineage>
</organism>
<evidence type="ECO:0000256" key="6">
    <source>
        <dbReference type="ARBA" id="ARBA00023004"/>
    </source>
</evidence>
<dbReference type="SUPFAM" id="SSF52343">
    <property type="entry name" value="Ferredoxin reductase-like, C-terminal NADP-linked domain"/>
    <property type="match status" value="1"/>
</dbReference>
<evidence type="ECO:0000256" key="4">
    <source>
        <dbReference type="ARBA" id="ARBA00022723"/>
    </source>
</evidence>
<dbReference type="InterPro" id="IPR017938">
    <property type="entry name" value="Riboflavin_synthase-like_b-brl"/>
</dbReference>
<evidence type="ECO:0000259" key="9">
    <source>
        <dbReference type="PROSITE" id="PS51384"/>
    </source>
</evidence>
<dbReference type="InterPro" id="IPR050415">
    <property type="entry name" value="MRET"/>
</dbReference>
<dbReference type="Gene3D" id="3.40.50.80">
    <property type="entry name" value="Nucleotide-binding domain of ferredoxin-NADP reductase (FNR) module"/>
    <property type="match status" value="1"/>
</dbReference>
<keyword evidence="6" id="KW-0408">Iron</keyword>
<dbReference type="CDD" id="cd00207">
    <property type="entry name" value="fer2"/>
    <property type="match status" value="1"/>
</dbReference>
<proteinExistence type="predicted"/>
<keyword evidence="4" id="KW-0479">Metal-binding</keyword>
<evidence type="ECO:0000313" key="10">
    <source>
        <dbReference type="EMBL" id="MDN4474740.1"/>
    </source>
</evidence>
<evidence type="ECO:0000259" key="8">
    <source>
        <dbReference type="PROSITE" id="PS51085"/>
    </source>
</evidence>
<dbReference type="InterPro" id="IPR001041">
    <property type="entry name" value="2Fe-2S_ferredoxin-type"/>
</dbReference>
<dbReference type="Gene3D" id="2.40.30.10">
    <property type="entry name" value="Translation factors"/>
    <property type="match status" value="1"/>
</dbReference>
<evidence type="ECO:0000256" key="3">
    <source>
        <dbReference type="ARBA" id="ARBA00022714"/>
    </source>
</evidence>
<dbReference type="PROSITE" id="PS51085">
    <property type="entry name" value="2FE2S_FER_2"/>
    <property type="match status" value="1"/>
</dbReference>
<evidence type="ECO:0000256" key="7">
    <source>
        <dbReference type="ARBA" id="ARBA00023014"/>
    </source>
</evidence>
<comment type="caution">
    <text evidence="10">The sequence shown here is derived from an EMBL/GenBank/DDBJ whole genome shotgun (WGS) entry which is preliminary data.</text>
</comment>
<dbReference type="EC" id="1.-.-.-" evidence="10"/>
<dbReference type="InterPro" id="IPR036010">
    <property type="entry name" value="2Fe-2S_ferredoxin-like_sf"/>
</dbReference>
<keyword evidence="5 10" id="KW-0560">Oxidoreductase</keyword>
<dbReference type="PROSITE" id="PS51384">
    <property type="entry name" value="FAD_FR"/>
    <property type="match status" value="1"/>
</dbReference>
<dbReference type="InterPro" id="IPR017927">
    <property type="entry name" value="FAD-bd_FR_type"/>
</dbReference>
<dbReference type="PANTHER" id="PTHR47354">
    <property type="entry name" value="NADH OXIDOREDUCTASE HCR"/>
    <property type="match status" value="1"/>
</dbReference>
<keyword evidence="7" id="KW-0411">Iron-sulfur</keyword>
<dbReference type="RefSeq" id="WP_301131135.1">
    <property type="nucleotide sequence ID" value="NZ_JAUHPW010000001.1"/>
</dbReference>
<name>A0ABT8G6H0_9MICO</name>
<dbReference type="Gene3D" id="3.10.20.30">
    <property type="match status" value="1"/>
</dbReference>
<dbReference type="CDD" id="cd06185">
    <property type="entry name" value="PDR_like"/>
    <property type="match status" value="1"/>
</dbReference>
<dbReference type="EMBL" id="JAUHPW010000001">
    <property type="protein sequence ID" value="MDN4474740.1"/>
    <property type="molecule type" value="Genomic_DNA"/>
</dbReference>
<dbReference type="SUPFAM" id="SSF63380">
    <property type="entry name" value="Riboflavin synthase domain-like"/>
    <property type="match status" value="1"/>
</dbReference>
<gene>
    <name evidence="10" type="ORF">QQX09_02600</name>
</gene>
<dbReference type="InterPro" id="IPR039261">
    <property type="entry name" value="FNR_nucleotide-bd"/>
</dbReference>
<dbReference type="Proteomes" id="UP001172728">
    <property type="component" value="Unassembled WGS sequence"/>
</dbReference>
<keyword evidence="11" id="KW-1185">Reference proteome</keyword>
<keyword evidence="3" id="KW-0001">2Fe-2S</keyword>
<feature type="domain" description="2Fe-2S ferredoxin-type" evidence="8">
    <location>
        <begin position="237"/>
        <end position="324"/>
    </location>
</feature>
<dbReference type="PRINTS" id="PR00409">
    <property type="entry name" value="PHDIOXRDTASE"/>
</dbReference>
<dbReference type="PROSITE" id="PS00197">
    <property type="entry name" value="2FE2S_FER_1"/>
    <property type="match status" value="1"/>
</dbReference>
<dbReference type="InterPro" id="IPR006058">
    <property type="entry name" value="2Fe2S_fd_BS"/>
</dbReference>
<dbReference type="InterPro" id="IPR012675">
    <property type="entry name" value="Beta-grasp_dom_sf"/>
</dbReference>
<evidence type="ECO:0000256" key="1">
    <source>
        <dbReference type="ARBA" id="ARBA00001974"/>
    </source>
</evidence>
<sequence>MTTLQPTASAPDATLAGVRTLEVAARMQVAEDAVELTLRRPDGGRLPDWAPGAHLDLVLPDGRSRQYSLCGDRWDAHTYRVAIRREPQGRGGSVWLHDEARPGTMLGFAGPRNSFRMAPAERYLLVAGGIGITPLLPMVRQAEMIGADWHLLYLGRGLASLPYLEELEAHGDRVTVHCGDTDGRADLDAWLPTDPSVRVYACGPERLLDAVEAWAPRLALPPRVERFAARIDDRPGRPFEVVASRSGVSTAVGADETVVAALRRVGVEVITSCAQGVCGTCEADVLEGTPDHRDSVLDEHARASGTCLLPCVSRCLDDRLVLDL</sequence>
<evidence type="ECO:0000313" key="11">
    <source>
        <dbReference type="Proteomes" id="UP001172728"/>
    </source>
</evidence>
<reference evidence="10" key="1">
    <citation type="submission" date="2023-06" db="EMBL/GenBank/DDBJ databases">
        <title>Sysu t00192.</title>
        <authorList>
            <person name="Gao L."/>
            <person name="Fang B.-Z."/>
            <person name="Li W.-J."/>
        </authorList>
    </citation>
    <scope>NUCLEOTIDE SEQUENCE</scope>
    <source>
        <strain evidence="10">SYSU T00192</strain>
    </source>
</reference>
<feature type="domain" description="FAD-binding FR-type" evidence="9">
    <location>
        <begin position="16"/>
        <end position="118"/>
    </location>
</feature>
<protein>
    <submittedName>
        <fullName evidence="10">PDR/VanB family oxidoreductase</fullName>
        <ecNumber evidence="10">1.-.-.-</ecNumber>
    </submittedName>
</protein>
<evidence type="ECO:0000256" key="5">
    <source>
        <dbReference type="ARBA" id="ARBA00023002"/>
    </source>
</evidence>
<dbReference type="PANTHER" id="PTHR47354:SF1">
    <property type="entry name" value="CARNITINE MONOOXYGENASE REDUCTASE SUBUNIT"/>
    <property type="match status" value="1"/>
</dbReference>
<dbReference type="SUPFAM" id="SSF54292">
    <property type="entry name" value="2Fe-2S ferredoxin-like"/>
    <property type="match status" value="1"/>
</dbReference>
<accession>A0ABT8G6H0</accession>
<keyword evidence="2" id="KW-0285">Flavoprotein</keyword>
<comment type="cofactor">
    <cofactor evidence="1">
        <name>FAD</name>
        <dbReference type="ChEBI" id="CHEBI:57692"/>
    </cofactor>
</comment>